<organism evidence="2 3">
    <name type="scientific">Paenibacillus aceti</name>
    <dbReference type="NCBI Taxonomy" id="1820010"/>
    <lineage>
        <taxon>Bacteria</taxon>
        <taxon>Bacillati</taxon>
        <taxon>Bacillota</taxon>
        <taxon>Bacilli</taxon>
        <taxon>Bacillales</taxon>
        <taxon>Paenibacillaceae</taxon>
        <taxon>Paenibacillus</taxon>
    </lineage>
</organism>
<keyword evidence="3" id="KW-1185">Reference proteome</keyword>
<sequence length="56" mass="6390">MYSPSLRSWGGKWSRLLESACKMGVSNGITFFYGEFLMKIIFMIIIKCMKIISTSS</sequence>
<gene>
    <name evidence="2" type="ORF">GCM10010913_08820</name>
</gene>
<name>A0ABQ1VSA1_9BACL</name>
<protein>
    <submittedName>
        <fullName evidence="2">Uncharacterized protein</fullName>
    </submittedName>
</protein>
<dbReference type="EMBL" id="BMIW01000004">
    <property type="protein sequence ID" value="GGF89629.1"/>
    <property type="molecule type" value="Genomic_DNA"/>
</dbReference>
<evidence type="ECO:0000313" key="2">
    <source>
        <dbReference type="EMBL" id="GGF89629.1"/>
    </source>
</evidence>
<keyword evidence="1" id="KW-0812">Transmembrane</keyword>
<keyword evidence="1" id="KW-1133">Transmembrane helix</keyword>
<proteinExistence type="predicted"/>
<reference evidence="3" key="1">
    <citation type="journal article" date="2019" name="Int. J. Syst. Evol. Microbiol.">
        <title>The Global Catalogue of Microorganisms (GCM) 10K type strain sequencing project: providing services to taxonomists for standard genome sequencing and annotation.</title>
        <authorList>
            <consortium name="The Broad Institute Genomics Platform"/>
            <consortium name="The Broad Institute Genome Sequencing Center for Infectious Disease"/>
            <person name="Wu L."/>
            <person name="Ma J."/>
        </authorList>
    </citation>
    <scope>NUCLEOTIDE SEQUENCE [LARGE SCALE GENOMIC DNA]</scope>
    <source>
        <strain evidence="3">CGMCC 1.15420</strain>
    </source>
</reference>
<evidence type="ECO:0000256" key="1">
    <source>
        <dbReference type="SAM" id="Phobius"/>
    </source>
</evidence>
<accession>A0ABQ1VSA1</accession>
<keyword evidence="1" id="KW-0472">Membrane</keyword>
<dbReference type="Proteomes" id="UP000608420">
    <property type="component" value="Unassembled WGS sequence"/>
</dbReference>
<comment type="caution">
    <text evidence="2">The sequence shown here is derived from an EMBL/GenBank/DDBJ whole genome shotgun (WGS) entry which is preliminary data.</text>
</comment>
<feature type="transmembrane region" description="Helical" evidence="1">
    <location>
        <begin position="25"/>
        <end position="46"/>
    </location>
</feature>
<evidence type="ECO:0000313" key="3">
    <source>
        <dbReference type="Proteomes" id="UP000608420"/>
    </source>
</evidence>